<dbReference type="InterPro" id="IPR028087">
    <property type="entry name" value="Tad_N"/>
</dbReference>
<organism evidence="4 5">
    <name type="scientific">Pseudolabrys taiwanensis</name>
    <dbReference type="NCBI Taxonomy" id="331696"/>
    <lineage>
        <taxon>Bacteria</taxon>
        <taxon>Pseudomonadati</taxon>
        <taxon>Pseudomonadota</taxon>
        <taxon>Alphaproteobacteria</taxon>
        <taxon>Hyphomicrobiales</taxon>
        <taxon>Xanthobacteraceae</taxon>
        <taxon>Pseudolabrys</taxon>
    </lineage>
</organism>
<keyword evidence="2" id="KW-0472">Membrane</keyword>
<evidence type="ECO:0000313" key="5">
    <source>
        <dbReference type="Proteomes" id="UP000254889"/>
    </source>
</evidence>
<accession>A0A345ZS47</accession>
<dbReference type="InterPro" id="IPR036465">
    <property type="entry name" value="vWFA_dom_sf"/>
</dbReference>
<evidence type="ECO:0000313" key="4">
    <source>
        <dbReference type="EMBL" id="AXK79744.1"/>
    </source>
</evidence>
<feature type="transmembrane region" description="Helical" evidence="2">
    <location>
        <begin position="27"/>
        <end position="46"/>
    </location>
</feature>
<sequence length="496" mass="52174">MRPALSSSLRSIARLLARFGRARDGNVAIIFGMAAVPLVLGVGAAVDYSRANSVKTSLQTALDATALMLSRNAASLSASDLQSKADSYFKAMFTRGDVSNINVTATYSAQNGSNVVVNGSVQMPNTFMSIAGPSFASTTISGSSTTTWGSTRLRVALVLDNTGSMAQAGKMTALKSATKTLLTTLQAAASTPADVYVSIIPFVKDVNLGTSYTSNWIYWGTKAQDPSLTDNTSWDANNGTCSRGSSFSNRGDCVAKPVCSISWATSKNTCQSYGGTWYTSAGTWTPKAHSTWTGCVVDRGYPASPSTLNGKSGPDSTNNYDTNAAAPDATKPSSLYAAEQYSSCPQASLPLSNNWTAMNTLVDNMVSSGNTNQAIGLQVGWLSLVGGGPFTVPAQDPNYTYQQIIILLTDGLNTENRWYSDQASIDARQQLTCNNIKAAKITLYTIQVNTGGDPTSTLLQNCASSSDKFFLSTSASGIATAFNQIGSALTQLRVAK</sequence>
<keyword evidence="2" id="KW-1133">Transmembrane helix</keyword>
<feature type="compositionally biased region" description="Polar residues" evidence="1">
    <location>
        <begin position="306"/>
        <end position="322"/>
    </location>
</feature>
<feature type="domain" description="Putative Flp pilus-assembly TadG-like N-terminal" evidence="3">
    <location>
        <begin position="25"/>
        <end position="67"/>
    </location>
</feature>
<gene>
    <name evidence="4" type="ORF">DW352_03945</name>
</gene>
<evidence type="ECO:0000259" key="3">
    <source>
        <dbReference type="Pfam" id="PF13400"/>
    </source>
</evidence>
<keyword evidence="2" id="KW-0812">Transmembrane</keyword>
<dbReference type="SUPFAM" id="SSF53300">
    <property type="entry name" value="vWA-like"/>
    <property type="match status" value="2"/>
</dbReference>
<feature type="region of interest" description="Disordered" evidence="1">
    <location>
        <begin position="306"/>
        <end position="328"/>
    </location>
</feature>
<proteinExistence type="predicted"/>
<dbReference type="EMBL" id="CP031417">
    <property type="protein sequence ID" value="AXK79744.1"/>
    <property type="molecule type" value="Genomic_DNA"/>
</dbReference>
<dbReference type="OrthoDB" id="7522752at2"/>
<dbReference type="KEGG" id="ptaw:DW352_03945"/>
<dbReference type="Pfam" id="PF13400">
    <property type="entry name" value="Tad"/>
    <property type="match status" value="1"/>
</dbReference>
<name>A0A345ZS47_9HYPH</name>
<dbReference type="AlphaFoldDB" id="A0A345ZS47"/>
<dbReference type="Proteomes" id="UP000254889">
    <property type="component" value="Chromosome"/>
</dbReference>
<evidence type="ECO:0000256" key="1">
    <source>
        <dbReference type="SAM" id="MobiDB-lite"/>
    </source>
</evidence>
<evidence type="ECO:0000256" key="2">
    <source>
        <dbReference type="SAM" id="Phobius"/>
    </source>
</evidence>
<dbReference type="RefSeq" id="WP_115688734.1">
    <property type="nucleotide sequence ID" value="NZ_CP031417.1"/>
</dbReference>
<reference evidence="4 5" key="1">
    <citation type="submission" date="2018-07" db="EMBL/GenBank/DDBJ databases">
        <authorList>
            <person name="Quirk P.G."/>
            <person name="Krulwich T.A."/>
        </authorList>
    </citation>
    <scope>NUCLEOTIDE SEQUENCE [LARGE SCALE GENOMIC DNA]</scope>
    <source>
        <strain evidence="4 5">CC-BB4</strain>
    </source>
</reference>
<keyword evidence="5" id="KW-1185">Reference proteome</keyword>
<protein>
    <submittedName>
        <fullName evidence="4">VWA domain-containing protein</fullName>
    </submittedName>
</protein>
<dbReference type="Gene3D" id="3.40.50.410">
    <property type="entry name" value="von Willebrand factor, type A domain"/>
    <property type="match status" value="2"/>
</dbReference>